<feature type="compositionally biased region" description="Low complexity" evidence="1">
    <location>
        <begin position="661"/>
        <end position="674"/>
    </location>
</feature>
<feature type="compositionally biased region" description="Low complexity" evidence="1">
    <location>
        <begin position="170"/>
        <end position="179"/>
    </location>
</feature>
<protein>
    <submittedName>
        <fullName evidence="2">Uncharacterized protein</fullName>
    </submittedName>
</protein>
<accession>A0A0G4HQ83</accession>
<feature type="region of interest" description="Disordered" evidence="1">
    <location>
        <begin position="1"/>
        <end position="179"/>
    </location>
</feature>
<feature type="compositionally biased region" description="Basic and acidic residues" evidence="1">
    <location>
        <begin position="389"/>
        <end position="402"/>
    </location>
</feature>
<evidence type="ECO:0000313" key="2">
    <source>
        <dbReference type="EMBL" id="CEM46453.1"/>
    </source>
</evidence>
<proteinExistence type="predicted"/>
<feature type="region of interest" description="Disordered" evidence="1">
    <location>
        <begin position="484"/>
        <end position="544"/>
    </location>
</feature>
<reference evidence="2" key="1">
    <citation type="submission" date="2014-11" db="EMBL/GenBank/DDBJ databases">
        <authorList>
            <person name="Otto D Thomas"/>
            <person name="Naeem Raeece"/>
        </authorList>
    </citation>
    <scope>NUCLEOTIDE SEQUENCE</scope>
</reference>
<feature type="compositionally biased region" description="Polar residues" evidence="1">
    <location>
        <begin position="280"/>
        <end position="291"/>
    </location>
</feature>
<feature type="compositionally biased region" description="Polar residues" evidence="1">
    <location>
        <begin position="677"/>
        <end position="699"/>
    </location>
</feature>
<evidence type="ECO:0000256" key="1">
    <source>
        <dbReference type="SAM" id="MobiDB-lite"/>
    </source>
</evidence>
<feature type="compositionally biased region" description="Polar residues" evidence="1">
    <location>
        <begin position="563"/>
        <end position="577"/>
    </location>
</feature>
<dbReference type="EMBL" id="CDMZ01003460">
    <property type="protein sequence ID" value="CEM46453.1"/>
    <property type="molecule type" value="Genomic_DNA"/>
</dbReference>
<feature type="compositionally biased region" description="Basic and acidic residues" evidence="1">
    <location>
        <begin position="302"/>
        <end position="312"/>
    </location>
</feature>
<gene>
    <name evidence="2" type="ORF">Cvel_7910</name>
</gene>
<sequence>MLQTGFAPFPASKVGQRKPSRRPSEPSLRCPSNPPLALNVAYVDGDGNPIAPPGLTGYGSETLEKSDHLPASSGSAGVTRKGFEIGGPAYGRNKGQGAQQGTRRRSGSVHPTPFCSRVNSAGRRPSRPSLELLTSILSSKNAKKRMPQGEGEEPVEFPQKGNLQSPPTPSSSKQTLSSLCLQGSVKRLQGSCTPSGLRRKSMQGGAMSCKNLAGFCQTEEKTLEEKEEGEGGEAVSRSCLREQEGAENGRRGMEEEVGVSYICLSPSPGEPSRAKLRILTHQQESFRQKLQQPVLDVPRSPDPSHEQEEKNIPLRPWTSHSLTHAHTHRQAARLPLNGPGRKRGEGRRGQRAPLSSEVEAVELGGHQKPKGGLQWSRDGHRLKIGGNVQEERSHSSRTERRRMSSIAQTVDLAVTPTDPWEGGRQPDSSDIPTGLPPAPLICCGSSLSVSASSQTPGGWPDRSESSGCKTGQRIHEAIPRPSLQSPHWIHQQHPHTPGLLPDTGADFRLPAATQQNHTGPSATRRFSCPVAELHPPPPFSPYVPAALDQQSRQSLSIIPDQDQNLESSPLCTEGNQESSPSSSSFFPAPYFVSEGGICRGRPHPSAVSLPSPTHRGHATLDGWPCTEQRANADLAAAAGFSSHHNFPKEFTVQKLRPLRPSSPSLGLSSPSILPDTDLSNRGRNSITPLTATLPSGQLPHNSAISENTQTEWMPPAPGPLGGCSGEGGGPPWWGGPGEGEEKNNDWRGISRITTPSAALTSTRRFSHLQSPLATSGIHRPRTCGGQTFGPAHGGRRQVTGLYRSFSDAIRATVAAKQGAQTPFWDRRQSLQAAASAASLAEFDFAAFALEERPLSR</sequence>
<name>A0A0G4HQ83_9ALVE</name>
<organism evidence="2">
    <name type="scientific">Chromera velia CCMP2878</name>
    <dbReference type="NCBI Taxonomy" id="1169474"/>
    <lineage>
        <taxon>Eukaryota</taxon>
        <taxon>Sar</taxon>
        <taxon>Alveolata</taxon>
        <taxon>Colpodellida</taxon>
        <taxon>Chromeraceae</taxon>
        <taxon>Chromera</taxon>
    </lineage>
</organism>
<feature type="compositionally biased region" description="Basic and acidic residues" evidence="1">
    <location>
        <begin position="239"/>
        <end position="254"/>
    </location>
</feature>
<feature type="compositionally biased region" description="Polar residues" evidence="1">
    <location>
        <begin position="512"/>
        <end position="521"/>
    </location>
</feature>
<feature type="region of interest" description="Disordered" evidence="1">
    <location>
        <begin position="661"/>
        <end position="699"/>
    </location>
</feature>
<feature type="region of interest" description="Disordered" evidence="1">
    <location>
        <begin position="563"/>
        <end position="584"/>
    </location>
</feature>
<feature type="region of interest" description="Disordered" evidence="1">
    <location>
        <begin position="279"/>
        <end position="472"/>
    </location>
</feature>
<dbReference type="AlphaFoldDB" id="A0A0G4HQ83"/>
<feature type="region of interest" description="Disordered" evidence="1">
    <location>
        <begin position="221"/>
        <end position="255"/>
    </location>
</feature>
<dbReference type="VEuPathDB" id="CryptoDB:Cvel_7910"/>